<gene>
    <name evidence="1" type="ORF">LEP1GSC203_0986</name>
</gene>
<sequence>MKEPLESLLLYLQKSPSFLWADEFWFMGVWKNSPKSRTIAQTMKELQPNFHSAKQNLVLEDIYGSPYSIFDYLPDPLVTREKDFTNFYSMLKQFEKKLILDFVPNHMAIDSPLIDTNPDLFLIANESVLSKNSFLHKNGNYYVHGRDPYFDGWTDTIQWNFSNPEVEKKHIKILKNIAKQCDGVRCDMAMLLLPEVFEKTHGKKSFYDWSRVIDSVRVEFPHFKFYAEAYWGLEDRLLSLGFNASYDKSMYDAFKNQNYAFVSENLRKNSELKKIEFLENHDEDRAKNQFGEISHSYFSLLCSTDCIVLFHAGQELGYSQKIPVQLIQSDNEETNEKSENFYKRALDTSSKRNSNSCFFWPEYREYDGKSVFIKAIQTQTQTELFLWNEQTFEASGWIPFQDGIQFQPLLTDIVTGDSYSQTKSEQGIYFKLAPNQVQWFIF</sequence>
<dbReference type="STRING" id="1257025.LEP1GSC203_0986"/>
<proteinExistence type="predicted"/>
<dbReference type="AlphaFoldDB" id="N1VKH3"/>
<dbReference type="InterPro" id="IPR017853">
    <property type="entry name" value="GH"/>
</dbReference>
<name>N1VKH3_9LEPT</name>
<comment type="caution">
    <text evidence="1">The sequence shown here is derived from an EMBL/GenBank/DDBJ whole genome shotgun (WGS) entry which is preliminary data.</text>
</comment>
<dbReference type="Proteomes" id="UP000012371">
    <property type="component" value="Unassembled WGS sequence"/>
</dbReference>
<dbReference type="OrthoDB" id="9808590at2"/>
<dbReference type="GO" id="GO:0005975">
    <property type="term" value="P:carbohydrate metabolic process"/>
    <property type="evidence" value="ECO:0007669"/>
    <property type="project" value="InterPro"/>
</dbReference>
<dbReference type="Gene3D" id="3.20.20.80">
    <property type="entry name" value="Glycosidases"/>
    <property type="match status" value="1"/>
</dbReference>
<dbReference type="EMBL" id="AOGW02000018">
    <property type="protein sequence ID" value="EMY60229.1"/>
    <property type="molecule type" value="Genomic_DNA"/>
</dbReference>
<accession>N1VKH3</accession>
<evidence type="ECO:0000313" key="2">
    <source>
        <dbReference type="Proteomes" id="UP000012371"/>
    </source>
</evidence>
<dbReference type="PANTHER" id="PTHR47786:SF2">
    <property type="entry name" value="GLYCOSYL HYDROLASE FAMILY 13 CATALYTIC DOMAIN-CONTAINING PROTEIN"/>
    <property type="match status" value="1"/>
</dbReference>
<evidence type="ECO:0000313" key="1">
    <source>
        <dbReference type="EMBL" id="EMY60229.1"/>
    </source>
</evidence>
<dbReference type="PANTHER" id="PTHR47786">
    <property type="entry name" value="ALPHA-1,4-GLUCAN:MALTOSE-1-PHOSPHATE MALTOSYLTRANSFERASE"/>
    <property type="match status" value="1"/>
</dbReference>
<reference evidence="1" key="1">
    <citation type="submission" date="2013-03" db="EMBL/GenBank/DDBJ databases">
        <authorList>
            <person name="Harkins D.M."/>
            <person name="Durkin A.S."/>
            <person name="Brinkac L.M."/>
            <person name="Haft D.H."/>
            <person name="Selengut J.D."/>
            <person name="Sanka R."/>
            <person name="DePew J."/>
            <person name="Purushe J."/>
            <person name="Hartskeerl R.A."/>
            <person name="Ahmed A."/>
            <person name="van der Linden H."/>
            <person name="Goris M.G.A."/>
            <person name="Vinetz J.M."/>
            <person name="Sutton G.G."/>
            <person name="Nierman W.C."/>
            <person name="Fouts D.E."/>
        </authorList>
    </citation>
    <scope>NUCLEOTIDE SEQUENCE [LARGE SCALE GENOMIC DNA]</scope>
    <source>
        <strain evidence="1">LT 11-33</strain>
    </source>
</reference>
<keyword evidence="2" id="KW-1185">Reference proteome</keyword>
<dbReference type="RefSeq" id="WP_002975475.1">
    <property type="nucleotide sequence ID" value="NZ_AOGW02000018.1"/>
</dbReference>
<protein>
    <submittedName>
        <fullName evidence="1">Alpha amylase, catalytic domain protein</fullName>
    </submittedName>
</protein>
<organism evidence="1 2">
    <name type="scientific">Leptospira terpstrae serovar Hualin str. LT 11-33 = ATCC 700639</name>
    <dbReference type="NCBI Taxonomy" id="1257025"/>
    <lineage>
        <taxon>Bacteria</taxon>
        <taxon>Pseudomonadati</taxon>
        <taxon>Spirochaetota</taxon>
        <taxon>Spirochaetia</taxon>
        <taxon>Leptospirales</taxon>
        <taxon>Leptospiraceae</taxon>
        <taxon>Leptospira</taxon>
    </lineage>
</organism>
<dbReference type="SUPFAM" id="SSF51445">
    <property type="entry name" value="(Trans)glycosidases"/>
    <property type="match status" value="1"/>
</dbReference>